<evidence type="ECO:0000256" key="3">
    <source>
        <dbReference type="SAM" id="MobiDB-lite"/>
    </source>
</evidence>
<dbReference type="InterPro" id="IPR050425">
    <property type="entry name" value="NAD(P)_dehydrat-like"/>
</dbReference>
<dbReference type="OrthoDB" id="2735536at2759"/>
<name>A0A0C3J349_PISTI</name>
<feature type="domain" description="NAD-dependent epimerase/dehydratase" evidence="4">
    <location>
        <begin position="10"/>
        <end position="274"/>
    </location>
</feature>
<dbReference type="FunCoup" id="A0A0C3J349">
    <property type="interactions" value="71"/>
</dbReference>
<reference evidence="5 6" key="1">
    <citation type="submission" date="2014-04" db="EMBL/GenBank/DDBJ databases">
        <authorList>
            <consortium name="DOE Joint Genome Institute"/>
            <person name="Kuo A."/>
            <person name="Kohler A."/>
            <person name="Costa M.D."/>
            <person name="Nagy L.G."/>
            <person name="Floudas D."/>
            <person name="Copeland A."/>
            <person name="Barry K.W."/>
            <person name="Cichocki N."/>
            <person name="Veneault-Fourrey C."/>
            <person name="LaButti K."/>
            <person name="Lindquist E.A."/>
            <person name="Lipzen A."/>
            <person name="Lundell T."/>
            <person name="Morin E."/>
            <person name="Murat C."/>
            <person name="Sun H."/>
            <person name="Tunlid A."/>
            <person name="Henrissat B."/>
            <person name="Grigoriev I.V."/>
            <person name="Hibbett D.S."/>
            <person name="Martin F."/>
            <person name="Nordberg H.P."/>
            <person name="Cantor M.N."/>
            <person name="Hua S.X."/>
        </authorList>
    </citation>
    <scope>NUCLEOTIDE SEQUENCE [LARGE SCALE GENOMIC DNA]</scope>
    <source>
        <strain evidence="5 6">Marx 270</strain>
    </source>
</reference>
<dbReference type="Gene3D" id="3.40.50.720">
    <property type="entry name" value="NAD(P)-binding Rossmann-like Domain"/>
    <property type="match status" value="1"/>
</dbReference>
<accession>A0A0C3J349</accession>
<keyword evidence="6" id="KW-1185">Reference proteome</keyword>
<dbReference type="AlphaFoldDB" id="A0A0C3J349"/>
<reference evidence="6" key="2">
    <citation type="submission" date="2015-01" db="EMBL/GenBank/DDBJ databases">
        <title>Evolutionary Origins and Diversification of the Mycorrhizal Mutualists.</title>
        <authorList>
            <consortium name="DOE Joint Genome Institute"/>
            <consortium name="Mycorrhizal Genomics Consortium"/>
            <person name="Kohler A."/>
            <person name="Kuo A."/>
            <person name="Nagy L.G."/>
            <person name="Floudas D."/>
            <person name="Copeland A."/>
            <person name="Barry K.W."/>
            <person name="Cichocki N."/>
            <person name="Veneault-Fourrey C."/>
            <person name="LaButti K."/>
            <person name="Lindquist E.A."/>
            <person name="Lipzen A."/>
            <person name="Lundell T."/>
            <person name="Morin E."/>
            <person name="Murat C."/>
            <person name="Riley R."/>
            <person name="Ohm R."/>
            <person name="Sun H."/>
            <person name="Tunlid A."/>
            <person name="Henrissat B."/>
            <person name="Grigoriev I.V."/>
            <person name="Hibbett D.S."/>
            <person name="Martin F."/>
        </authorList>
    </citation>
    <scope>NUCLEOTIDE SEQUENCE [LARGE SCALE GENOMIC DNA]</scope>
    <source>
        <strain evidence="6">Marx 270</strain>
    </source>
</reference>
<evidence type="ECO:0000259" key="4">
    <source>
        <dbReference type="Pfam" id="PF01370"/>
    </source>
</evidence>
<dbReference type="InterPro" id="IPR036291">
    <property type="entry name" value="NAD(P)-bd_dom_sf"/>
</dbReference>
<dbReference type="Pfam" id="PF01370">
    <property type="entry name" value="Epimerase"/>
    <property type="match status" value="1"/>
</dbReference>
<protein>
    <recommendedName>
        <fullName evidence="4">NAD-dependent epimerase/dehydratase domain-containing protein</fullName>
    </recommendedName>
</protein>
<gene>
    <name evidence="5" type="ORF">M404DRAFT_1001430</name>
</gene>
<evidence type="ECO:0000256" key="2">
    <source>
        <dbReference type="ARBA" id="ARBA00023445"/>
    </source>
</evidence>
<dbReference type="Proteomes" id="UP000054217">
    <property type="component" value="Unassembled WGS sequence"/>
</dbReference>
<dbReference type="InterPro" id="IPR001509">
    <property type="entry name" value="Epimerase_deHydtase"/>
</dbReference>
<evidence type="ECO:0000256" key="1">
    <source>
        <dbReference type="ARBA" id="ARBA00023002"/>
    </source>
</evidence>
<dbReference type="SUPFAM" id="SSF51735">
    <property type="entry name" value="NAD(P)-binding Rossmann-fold domains"/>
    <property type="match status" value="1"/>
</dbReference>
<dbReference type="STRING" id="870435.A0A0C3J349"/>
<evidence type="ECO:0000313" key="6">
    <source>
        <dbReference type="Proteomes" id="UP000054217"/>
    </source>
</evidence>
<sequence length="352" mass="38704">MPIIQPPSKVLVTGANGFIAMWVVRDLLEHGYSVRGAVRSTKKGEHLRNYFASYTSKLETVVVEDITKEGAFDEAVKGVEAIAHMASPISVNYTRVEDVIDPAVKGTTGLLQSALKYGQSVKRIVYTSSTAAVRPETREFPTFTVFTEEDWNVRALEILKEQGDKTPAGTTYHASKTLAEQSARKFVKDHEHEISWDLTSLNPPLTLGPVIHDVTDPSSLGSSMRWFYDNIVDPVKSAELGNNSFMGTGGSWADVRDVATAHRLALETQEAGGERIIISGPWTPRQAFIDAANALEPTPKLSRPLPQGDPGSNYPAPHEYGATKSQRVLGLKYRSVMEMTRDTLLDFAARGW</sequence>
<dbReference type="PANTHER" id="PTHR10366">
    <property type="entry name" value="NAD DEPENDENT EPIMERASE/DEHYDRATASE"/>
    <property type="match status" value="1"/>
</dbReference>
<comment type="similarity">
    <text evidence="2">Belongs to the NAD(P)-dependent epimerase/dehydratase family. Dihydroflavonol-4-reductase subfamily.</text>
</comment>
<proteinExistence type="inferred from homology"/>
<feature type="region of interest" description="Disordered" evidence="3">
    <location>
        <begin position="297"/>
        <end position="320"/>
    </location>
</feature>
<dbReference type="EMBL" id="KN831976">
    <property type="protein sequence ID" value="KIO03503.1"/>
    <property type="molecule type" value="Genomic_DNA"/>
</dbReference>
<dbReference type="GO" id="GO:0016616">
    <property type="term" value="F:oxidoreductase activity, acting on the CH-OH group of donors, NAD or NADP as acceptor"/>
    <property type="evidence" value="ECO:0007669"/>
    <property type="project" value="TreeGrafter"/>
</dbReference>
<keyword evidence="1" id="KW-0560">Oxidoreductase</keyword>
<dbReference type="InParanoid" id="A0A0C3J349"/>
<dbReference type="HOGENOM" id="CLU_007383_9_2_1"/>
<dbReference type="PANTHER" id="PTHR10366:SF564">
    <property type="entry name" value="STEROL-4-ALPHA-CARBOXYLATE 3-DEHYDROGENASE, DECARBOXYLATING"/>
    <property type="match status" value="1"/>
</dbReference>
<organism evidence="5 6">
    <name type="scientific">Pisolithus tinctorius Marx 270</name>
    <dbReference type="NCBI Taxonomy" id="870435"/>
    <lineage>
        <taxon>Eukaryota</taxon>
        <taxon>Fungi</taxon>
        <taxon>Dikarya</taxon>
        <taxon>Basidiomycota</taxon>
        <taxon>Agaricomycotina</taxon>
        <taxon>Agaricomycetes</taxon>
        <taxon>Agaricomycetidae</taxon>
        <taxon>Boletales</taxon>
        <taxon>Sclerodermatineae</taxon>
        <taxon>Pisolithaceae</taxon>
        <taxon>Pisolithus</taxon>
    </lineage>
</organism>
<evidence type="ECO:0000313" key="5">
    <source>
        <dbReference type="EMBL" id="KIO03503.1"/>
    </source>
</evidence>